<evidence type="ECO:0000313" key="3">
    <source>
        <dbReference type="Proteomes" id="UP000313359"/>
    </source>
</evidence>
<name>A0A5C2RS45_9APHY</name>
<dbReference type="EMBL" id="ML122305">
    <property type="protein sequence ID" value="RPD54452.1"/>
    <property type="molecule type" value="Genomic_DNA"/>
</dbReference>
<dbReference type="AlphaFoldDB" id="A0A5C2RS45"/>
<reference evidence="2" key="1">
    <citation type="journal article" date="2018" name="Genome Biol. Evol.">
        <title>Genomics and development of Lentinus tigrinus, a white-rot wood-decaying mushroom with dimorphic fruiting bodies.</title>
        <authorList>
            <person name="Wu B."/>
            <person name="Xu Z."/>
            <person name="Knudson A."/>
            <person name="Carlson A."/>
            <person name="Chen N."/>
            <person name="Kovaka S."/>
            <person name="LaButti K."/>
            <person name="Lipzen A."/>
            <person name="Pennachio C."/>
            <person name="Riley R."/>
            <person name="Schakwitz W."/>
            <person name="Umezawa K."/>
            <person name="Ohm R.A."/>
            <person name="Grigoriev I.V."/>
            <person name="Nagy L.G."/>
            <person name="Gibbons J."/>
            <person name="Hibbett D."/>
        </authorList>
    </citation>
    <scope>NUCLEOTIDE SEQUENCE [LARGE SCALE GENOMIC DNA]</scope>
    <source>
        <strain evidence="2">ALCF2SS1-6</strain>
    </source>
</reference>
<evidence type="ECO:0000256" key="1">
    <source>
        <dbReference type="SAM" id="MobiDB-lite"/>
    </source>
</evidence>
<accession>A0A5C2RS45</accession>
<gene>
    <name evidence="2" type="ORF">L227DRAFT_580452</name>
</gene>
<proteinExistence type="predicted"/>
<organism evidence="2 3">
    <name type="scientific">Lentinus tigrinus ALCF2SS1-6</name>
    <dbReference type="NCBI Taxonomy" id="1328759"/>
    <lineage>
        <taxon>Eukaryota</taxon>
        <taxon>Fungi</taxon>
        <taxon>Dikarya</taxon>
        <taxon>Basidiomycota</taxon>
        <taxon>Agaricomycotina</taxon>
        <taxon>Agaricomycetes</taxon>
        <taxon>Polyporales</taxon>
        <taxon>Polyporaceae</taxon>
        <taxon>Lentinus</taxon>
    </lineage>
</organism>
<feature type="region of interest" description="Disordered" evidence="1">
    <location>
        <begin position="322"/>
        <end position="348"/>
    </location>
</feature>
<evidence type="ECO:0000313" key="2">
    <source>
        <dbReference type="EMBL" id="RPD54452.1"/>
    </source>
</evidence>
<sequence>MARLCLPNETIEQILEYAWTSTTSATERKVFFATLATADAVLHTLLSRIATHCVIIDVSRFSTDDMDLYADRSYRAAEAVVGNKRSSLRIDQYYNLELPEDDLLAFRRDLYKSSHLRIEGFTGASDQARHHRDISSRETDDTHRRTWGYVLAKLTHIIPDAFSVTVAPAPGSSWPVVKQIVPALLFPTLRSFPSLRSVHFATFFEVLNYANHSAAPPYLPRVTSLRLAHVPICECPSTDWRPRRADGHLACCLAATLLESFPNLRHLHIESPVFLKTLRPPASVETLTLDAPPVMRIQGRQAFSSLIEYNVSAAVRRGFMSLSPSPSGSESESESVQPDVTDERRNGKRRKIVVRTGAEEPFGWVSAKAACDEAGIELVKVVEYVEPVVRTDPMLIAIKSADGVSVSVPKRPTVLEAAQMMAAEVQR</sequence>
<keyword evidence="3" id="KW-1185">Reference proteome</keyword>
<protein>
    <submittedName>
        <fullName evidence="2">Uncharacterized protein</fullName>
    </submittedName>
</protein>
<dbReference type="Proteomes" id="UP000313359">
    <property type="component" value="Unassembled WGS sequence"/>
</dbReference>
<dbReference type="OrthoDB" id="2754177at2759"/>